<feature type="compositionally biased region" description="Polar residues" evidence="1">
    <location>
        <begin position="341"/>
        <end position="359"/>
    </location>
</feature>
<sequence>MVKRILARGENRSEGWTQQRGTRFLGFLESRLAACYSKKKKPNLAVLHFHRSIRQNPIHFQSHIQQAMVYKSLGNYCMAVRSAMIADYVHWLCGNSNPARSNSIKLHWQTMMEEAVRRLTDFSVVYTPCSGKPTKKQIQEAEQVLKKLSPSFSAYIYTDTDGGHLFPYTTDWSKSSVTSYFLTLGFKSEQDGILLNNLLHRNSHMSTGPQDPFMLLSPDSPENMCETFEKKILPLLEFINCNKLAAGFSTGSGVIERLQYADCLYQLGRKQEHEQVLEQTLAELAVAPYLQDISPPDAKLLKRLTADTMDTLAGKNTNQKCVLNEVKQQVGSADTMGTKMMSPSSKPLKTNSEETSQQKFVPEVRPLCSWEPHPKPKQPMFIYPHMMNKHSHTQQPHPLPTHPQQPHPQQTTFTQTHSQQITFTQPQTQQTILTQPHSQQITFTQLQPQQTTFTQPQPQQTILTQPHSQQITFTQPQPQQTTCTQPHSQKFSFKQLHARKCTFTQPYPQKTKFKQPHLEQPMVTYPHSQLSHSQQPGYRHRHPKLVKFVQLCK</sequence>
<evidence type="ECO:0000256" key="1">
    <source>
        <dbReference type="SAM" id="MobiDB-lite"/>
    </source>
</evidence>
<feature type="compositionally biased region" description="Low complexity" evidence="1">
    <location>
        <begin position="407"/>
        <end position="417"/>
    </location>
</feature>
<dbReference type="PANTHER" id="PTHR47228">
    <property type="entry name" value="SPERMATOGENESIS-ASSOCIATED PROTEIN 16"/>
    <property type="match status" value="1"/>
</dbReference>
<dbReference type="OrthoDB" id="9930656at2759"/>
<evidence type="ECO:0000313" key="3">
    <source>
        <dbReference type="Proteomes" id="UP000319801"/>
    </source>
</evidence>
<feature type="compositionally biased region" description="Pro residues" evidence="1">
    <location>
        <begin position="397"/>
        <end position="406"/>
    </location>
</feature>
<feature type="region of interest" description="Disordered" evidence="1">
    <location>
        <begin position="335"/>
        <end position="359"/>
    </location>
</feature>
<evidence type="ECO:0000313" key="2">
    <source>
        <dbReference type="EMBL" id="TSK53620.1"/>
    </source>
</evidence>
<keyword evidence="3" id="KW-1185">Reference proteome</keyword>
<proteinExistence type="predicted"/>
<dbReference type="SUPFAM" id="SSF48452">
    <property type="entry name" value="TPR-like"/>
    <property type="match status" value="1"/>
</dbReference>
<feature type="region of interest" description="Disordered" evidence="1">
    <location>
        <begin position="390"/>
        <end position="417"/>
    </location>
</feature>
<dbReference type="EMBL" id="VCAZ01000015">
    <property type="protein sequence ID" value="TSK53620.1"/>
    <property type="molecule type" value="Genomic_DNA"/>
</dbReference>
<name>A0A556TRV7_BAGYA</name>
<dbReference type="Gene3D" id="1.25.40.10">
    <property type="entry name" value="Tetratricopeptide repeat domain"/>
    <property type="match status" value="1"/>
</dbReference>
<gene>
    <name evidence="2" type="ORF">Baya_3180</name>
</gene>
<dbReference type="AlphaFoldDB" id="A0A556TRV7"/>
<comment type="caution">
    <text evidence="2">The sequence shown here is derived from an EMBL/GenBank/DDBJ whole genome shotgun (WGS) entry which is preliminary data.</text>
</comment>
<accession>A0A556TRV7</accession>
<protein>
    <submittedName>
        <fullName evidence="2">Spermatogenesis-associated protein 16</fullName>
    </submittedName>
</protein>
<dbReference type="PANTHER" id="PTHR47228:SF1">
    <property type="entry name" value="SPERMATOGENESIS-ASSOCIATED PROTEIN 16"/>
    <property type="match status" value="1"/>
</dbReference>
<dbReference type="GO" id="GO:0007283">
    <property type="term" value="P:spermatogenesis"/>
    <property type="evidence" value="ECO:0007669"/>
    <property type="project" value="InterPro"/>
</dbReference>
<dbReference type="GO" id="GO:0005794">
    <property type="term" value="C:Golgi apparatus"/>
    <property type="evidence" value="ECO:0007669"/>
    <property type="project" value="InterPro"/>
</dbReference>
<reference evidence="2 3" key="1">
    <citation type="journal article" date="2019" name="Genome Biol. Evol.">
        <title>Whole-Genome Sequencing of the Giant Devil Catfish, Bagarius yarrelli.</title>
        <authorList>
            <person name="Jiang W."/>
            <person name="Lv Y."/>
            <person name="Cheng L."/>
            <person name="Yang K."/>
            <person name="Chao B."/>
            <person name="Wang X."/>
            <person name="Li Y."/>
            <person name="Pan X."/>
            <person name="You X."/>
            <person name="Zhang Y."/>
            <person name="Yang J."/>
            <person name="Li J."/>
            <person name="Zhang X."/>
            <person name="Liu S."/>
            <person name="Sun C."/>
            <person name="Yang J."/>
            <person name="Shi Q."/>
        </authorList>
    </citation>
    <scope>NUCLEOTIDE SEQUENCE [LARGE SCALE GENOMIC DNA]</scope>
    <source>
        <strain evidence="2">JWS20170419001</strain>
        <tissue evidence="2">Muscle</tissue>
    </source>
</reference>
<organism evidence="2 3">
    <name type="scientific">Bagarius yarrelli</name>
    <name type="common">Goonch</name>
    <name type="synonym">Bagrus yarrelli</name>
    <dbReference type="NCBI Taxonomy" id="175774"/>
    <lineage>
        <taxon>Eukaryota</taxon>
        <taxon>Metazoa</taxon>
        <taxon>Chordata</taxon>
        <taxon>Craniata</taxon>
        <taxon>Vertebrata</taxon>
        <taxon>Euteleostomi</taxon>
        <taxon>Actinopterygii</taxon>
        <taxon>Neopterygii</taxon>
        <taxon>Teleostei</taxon>
        <taxon>Ostariophysi</taxon>
        <taxon>Siluriformes</taxon>
        <taxon>Sisoridae</taxon>
        <taxon>Sisorinae</taxon>
        <taxon>Bagarius</taxon>
    </lineage>
</organism>
<dbReference type="InterPro" id="IPR029161">
    <property type="entry name" value="SPATA16"/>
</dbReference>
<dbReference type="Pfam" id="PF15015">
    <property type="entry name" value="NYD-SP12_N"/>
    <property type="match status" value="1"/>
</dbReference>
<dbReference type="Proteomes" id="UP000319801">
    <property type="component" value="Unassembled WGS sequence"/>
</dbReference>
<dbReference type="InterPro" id="IPR011990">
    <property type="entry name" value="TPR-like_helical_dom_sf"/>
</dbReference>